<keyword evidence="8" id="KW-0406">Ion transport</keyword>
<evidence type="ECO:0000256" key="10">
    <source>
        <dbReference type="ARBA" id="ARBA00034269"/>
    </source>
</evidence>
<evidence type="ECO:0000256" key="5">
    <source>
        <dbReference type="ARBA" id="ARBA00022692"/>
    </source>
</evidence>
<organism evidence="13 14">
    <name type="scientific">Shewanella insulae</name>
    <dbReference type="NCBI Taxonomy" id="2681496"/>
    <lineage>
        <taxon>Bacteria</taxon>
        <taxon>Pseudomonadati</taxon>
        <taxon>Pseudomonadota</taxon>
        <taxon>Gammaproteobacteria</taxon>
        <taxon>Alteromonadales</taxon>
        <taxon>Shewanellaceae</taxon>
        <taxon>Shewanella</taxon>
    </lineage>
</organism>
<comment type="caution">
    <text evidence="13">The sequence shown here is derived from an EMBL/GenBank/DDBJ whole genome shotgun (WGS) entry which is preliminary data.</text>
</comment>
<dbReference type="InterPro" id="IPR002523">
    <property type="entry name" value="MgTranspt_CorA/ZnTranspt_ZntB"/>
</dbReference>
<keyword evidence="6" id="KW-0460">Magnesium</keyword>
<name>A0A6L7I0H5_9GAMM</name>
<dbReference type="GO" id="GO:0015095">
    <property type="term" value="F:magnesium ion transmembrane transporter activity"/>
    <property type="evidence" value="ECO:0007669"/>
    <property type="project" value="TreeGrafter"/>
</dbReference>
<dbReference type="AlphaFoldDB" id="A0A6L7I0H5"/>
<dbReference type="CDD" id="cd12822">
    <property type="entry name" value="TmCorA-like"/>
    <property type="match status" value="1"/>
</dbReference>
<comment type="function">
    <text evidence="11">Mediates influx of magnesium ions. Alternates between open and closed states. Activated by low cytoplasmic Mg(2+) levels. Inactive when cytoplasmic Mg(2+) levels are high.</text>
</comment>
<evidence type="ECO:0000256" key="12">
    <source>
        <dbReference type="SAM" id="Phobius"/>
    </source>
</evidence>
<evidence type="ECO:0000256" key="2">
    <source>
        <dbReference type="ARBA" id="ARBA00009765"/>
    </source>
</evidence>
<dbReference type="SUPFAM" id="SSF143865">
    <property type="entry name" value="CorA soluble domain-like"/>
    <property type="match status" value="1"/>
</dbReference>
<dbReference type="Pfam" id="PF01544">
    <property type="entry name" value="CorA"/>
    <property type="match status" value="1"/>
</dbReference>
<keyword evidence="9 12" id="KW-0472">Membrane</keyword>
<dbReference type="InterPro" id="IPR045861">
    <property type="entry name" value="CorA_cytoplasmic_dom"/>
</dbReference>
<gene>
    <name evidence="13" type="ORF">GNT65_15440</name>
</gene>
<dbReference type="Proteomes" id="UP000474778">
    <property type="component" value="Unassembled WGS sequence"/>
</dbReference>
<evidence type="ECO:0000256" key="3">
    <source>
        <dbReference type="ARBA" id="ARBA00022448"/>
    </source>
</evidence>
<keyword evidence="7 12" id="KW-1133">Transmembrane helix</keyword>
<keyword evidence="4" id="KW-1003">Cell membrane</keyword>
<sequence length="335" mass="38629">MLKYKAINRQGAEVLTTLLYDPQQESLTRGDGAQIASWQQRDDTILWLNIDGEIDDELCESLQRDFGLHPLALQDASRDRHPPKIEDFDDHTFILLRGLAADSDSINCDNIVLALFVGPRFIVTRHSKRSLSIERTMTSLEAGELSLQNTGAVALKLSRYVIKRYHKILFELESRLEELETIMLTTADDKILAEVVLYKTDLTRLRRNFHYHVELFDSLRSEPSVPFDDSLYHEINDVCEHQHRAASLADLFYQVSSDLIDGYISISAHRLNNIMKVLTIITAIFVPLTFIAGIYGMNFEYIPELKHKDGYFIVWGVMLAITAVLIWLFRRRKWL</sequence>
<evidence type="ECO:0000313" key="13">
    <source>
        <dbReference type="EMBL" id="MXR70057.1"/>
    </source>
</evidence>
<evidence type="ECO:0000256" key="9">
    <source>
        <dbReference type="ARBA" id="ARBA00023136"/>
    </source>
</evidence>
<evidence type="ECO:0000256" key="11">
    <source>
        <dbReference type="ARBA" id="ARBA00045497"/>
    </source>
</evidence>
<feature type="transmembrane region" description="Helical" evidence="12">
    <location>
        <begin position="310"/>
        <end position="329"/>
    </location>
</feature>
<evidence type="ECO:0000256" key="4">
    <source>
        <dbReference type="ARBA" id="ARBA00022475"/>
    </source>
</evidence>
<dbReference type="Gene3D" id="1.20.58.340">
    <property type="entry name" value="Magnesium transport protein CorA, transmembrane region"/>
    <property type="match status" value="2"/>
</dbReference>
<dbReference type="SUPFAM" id="SSF144083">
    <property type="entry name" value="Magnesium transport protein CorA, transmembrane region"/>
    <property type="match status" value="1"/>
</dbReference>
<proteinExistence type="inferred from homology"/>
<evidence type="ECO:0000313" key="14">
    <source>
        <dbReference type="Proteomes" id="UP000474778"/>
    </source>
</evidence>
<evidence type="ECO:0000256" key="7">
    <source>
        <dbReference type="ARBA" id="ARBA00022989"/>
    </source>
</evidence>
<accession>A0A6L7I0H5</accession>
<dbReference type="Gene3D" id="3.30.460.20">
    <property type="entry name" value="CorA soluble domain-like"/>
    <property type="match status" value="1"/>
</dbReference>
<evidence type="ECO:0000256" key="8">
    <source>
        <dbReference type="ARBA" id="ARBA00023065"/>
    </source>
</evidence>
<comment type="subcellular location">
    <subcellularLocation>
        <location evidence="1">Cell membrane</location>
        <topology evidence="1">Multi-pass membrane protein</topology>
    </subcellularLocation>
</comment>
<keyword evidence="14" id="KW-1185">Reference proteome</keyword>
<reference evidence="13 14" key="1">
    <citation type="submission" date="2019-12" db="EMBL/GenBank/DDBJ databases">
        <title>Shewanella insulae sp. nov., isolated from a tidal flat.</title>
        <authorList>
            <person name="Yoon J.-H."/>
        </authorList>
    </citation>
    <scope>NUCLEOTIDE SEQUENCE [LARGE SCALE GENOMIC DNA]</scope>
    <source>
        <strain evidence="13 14">JBTF-M18</strain>
    </source>
</reference>
<comment type="similarity">
    <text evidence="2">Belongs to the CorA metal ion transporter (MIT) (TC 1.A.35) family.</text>
</comment>
<feature type="transmembrane region" description="Helical" evidence="12">
    <location>
        <begin position="277"/>
        <end position="298"/>
    </location>
</feature>
<protein>
    <submittedName>
        <fullName evidence="13">Metal transporter</fullName>
    </submittedName>
</protein>
<keyword evidence="5 12" id="KW-0812">Transmembrane</keyword>
<dbReference type="FunFam" id="1.20.58.340:FF:000004">
    <property type="entry name" value="Magnesium transport protein CorA"/>
    <property type="match status" value="1"/>
</dbReference>
<dbReference type="GO" id="GO:0000287">
    <property type="term" value="F:magnesium ion binding"/>
    <property type="evidence" value="ECO:0007669"/>
    <property type="project" value="TreeGrafter"/>
</dbReference>
<dbReference type="GO" id="GO:0050897">
    <property type="term" value="F:cobalt ion binding"/>
    <property type="evidence" value="ECO:0007669"/>
    <property type="project" value="TreeGrafter"/>
</dbReference>
<evidence type="ECO:0000256" key="1">
    <source>
        <dbReference type="ARBA" id="ARBA00004651"/>
    </source>
</evidence>
<dbReference type="InterPro" id="IPR045863">
    <property type="entry name" value="CorA_TM1_TM2"/>
</dbReference>
<keyword evidence="3" id="KW-0813">Transport</keyword>
<dbReference type="GO" id="GO:0015087">
    <property type="term" value="F:cobalt ion transmembrane transporter activity"/>
    <property type="evidence" value="ECO:0007669"/>
    <property type="project" value="TreeGrafter"/>
</dbReference>
<dbReference type="EMBL" id="WRPA01000015">
    <property type="protein sequence ID" value="MXR70057.1"/>
    <property type="molecule type" value="Genomic_DNA"/>
</dbReference>
<dbReference type="PANTHER" id="PTHR46494:SF1">
    <property type="entry name" value="CORA FAMILY METAL ION TRANSPORTER (EUROFUNG)"/>
    <property type="match status" value="1"/>
</dbReference>
<evidence type="ECO:0000256" key="6">
    <source>
        <dbReference type="ARBA" id="ARBA00022842"/>
    </source>
</evidence>
<dbReference type="PANTHER" id="PTHR46494">
    <property type="entry name" value="CORA FAMILY METAL ION TRANSPORTER (EUROFUNG)"/>
    <property type="match status" value="1"/>
</dbReference>
<comment type="catalytic activity">
    <reaction evidence="10">
        <text>Mg(2+)(in) = Mg(2+)(out)</text>
        <dbReference type="Rhea" id="RHEA:29827"/>
        <dbReference type="ChEBI" id="CHEBI:18420"/>
    </reaction>
</comment>
<dbReference type="GO" id="GO:0005886">
    <property type="term" value="C:plasma membrane"/>
    <property type="evidence" value="ECO:0007669"/>
    <property type="project" value="UniProtKB-SubCell"/>
</dbReference>